<dbReference type="InterPro" id="IPR051172">
    <property type="entry name" value="Chlamydia_OmcB"/>
</dbReference>
<evidence type="ECO:0000313" key="4">
    <source>
        <dbReference type="Proteomes" id="UP001401887"/>
    </source>
</evidence>
<dbReference type="NCBIfam" id="TIGR01451">
    <property type="entry name" value="B_ant_repeat"/>
    <property type="match status" value="2"/>
</dbReference>
<proteinExistence type="predicted"/>
<reference evidence="3 4" key="1">
    <citation type="submission" date="2024-02" db="EMBL/GenBank/DDBJ databases">
        <title>Deinococcus carri NBRC 110142.</title>
        <authorList>
            <person name="Ichikawa N."/>
            <person name="Katano-Makiyama Y."/>
            <person name="Hidaka K."/>
        </authorList>
    </citation>
    <scope>NUCLEOTIDE SEQUENCE [LARGE SCALE GENOMIC DNA]</scope>
    <source>
        <strain evidence="3 4">NBRC 110142</strain>
    </source>
</reference>
<keyword evidence="1" id="KW-0732">Signal</keyword>
<dbReference type="InterPro" id="IPR001434">
    <property type="entry name" value="OmcB-like_DUF11"/>
</dbReference>
<feature type="domain" description="DUF11" evidence="2">
    <location>
        <begin position="200"/>
        <end position="319"/>
    </location>
</feature>
<gene>
    <name evidence="3" type="ORF">Dcar01_03394</name>
</gene>
<evidence type="ECO:0000259" key="2">
    <source>
        <dbReference type="Pfam" id="PF01345"/>
    </source>
</evidence>
<accession>A0ABP9WDH7</accession>
<feature type="chain" id="PRO_5046258397" description="DUF11 domain-containing protein" evidence="1">
    <location>
        <begin position="27"/>
        <end position="925"/>
    </location>
</feature>
<dbReference type="Gene3D" id="2.60.40.10">
    <property type="entry name" value="Immunoglobulins"/>
    <property type="match status" value="1"/>
</dbReference>
<feature type="domain" description="DUF11" evidence="2">
    <location>
        <begin position="593"/>
        <end position="700"/>
    </location>
</feature>
<dbReference type="Pfam" id="PF01345">
    <property type="entry name" value="DUF11"/>
    <property type="match status" value="3"/>
</dbReference>
<dbReference type="RefSeq" id="WP_345467604.1">
    <property type="nucleotide sequence ID" value="NZ_BAABRP010000021.1"/>
</dbReference>
<dbReference type="InterPro" id="IPR047589">
    <property type="entry name" value="DUF11_rpt"/>
</dbReference>
<feature type="domain" description="DUF11" evidence="2">
    <location>
        <begin position="466"/>
        <end position="586"/>
    </location>
</feature>
<dbReference type="InterPro" id="IPR013783">
    <property type="entry name" value="Ig-like_fold"/>
</dbReference>
<dbReference type="SUPFAM" id="SSF117074">
    <property type="entry name" value="Hypothetical protein PA1324"/>
    <property type="match status" value="1"/>
</dbReference>
<comment type="caution">
    <text evidence="3">The sequence shown here is derived from an EMBL/GenBank/DDBJ whole genome shotgun (WGS) entry which is preliminary data.</text>
</comment>
<organism evidence="3 4">
    <name type="scientific">Deinococcus carri</name>
    <dbReference type="NCBI Taxonomy" id="1211323"/>
    <lineage>
        <taxon>Bacteria</taxon>
        <taxon>Thermotogati</taxon>
        <taxon>Deinococcota</taxon>
        <taxon>Deinococci</taxon>
        <taxon>Deinococcales</taxon>
        <taxon>Deinococcaceae</taxon>
        <taxon>Deinococcus</taxon>
    </lineage>
</organism>
<evidence type="ECO:0000256" key="1">
    <source>
        <dbReference type="SAM" id="SignalP"/>
    </source>
</evidence>
<keyword evidence="4" id="KW-1185">Reference proteome</keyword>
<feature type="signal peptide" evidence="1">
    <location>
        <begin position="1"/>
        <end position="26"/>
    </location>
</feature>
<dbReference type="Gene3D" id="2.60.40.1170">
    <property type="entry name" value="Mu homology domain, subdomain B"/>
    <property type="match status" value="1"/>
</dbReference>
<dbReference type="PANTHER" id="PTHR34819:SF3">
    <property type="entry name" value="CELL SURFACE PROTEIN"/>
    <property type="match status" value="1"/>
</dbReference>
<dbReference type="Proteomes" id="UP001401887">
    <property type="component" value="Unassembled WGS sequence"/>
</dbReference>
<protein>
    <recommendedName>
        <fullName evidence="2">DUF11 domain-containing protein</fullName>
    </recommendedName>
</protein>
<sequence length="925" mass="95215">MNRFLTRLPHRLGLTGLLALGGLAAAQGQTPAGTEITNQATAVFDPAIPGGPDSAVSNVVRTTVQAVCAVSVTPDGTPEQPGQTASLPYGGRTVFAYSLVNAGNQTATFPVAARTEAGSAFTPTTRLYLDANGNGAVDPGEQVVENVTLAPEKGANLLLAVEAASGQGTAYVNLVASCAGGEQADSNNVSRVTVGAPPQLAVQKAFAPALLRPGSETTVTVTTRNDGQGEGQDVVLTDLLDTQIAQGLTFVRGSAQTTAGTLEYTADGVTWQGTEPAGVRGVRVRAASLPAGAALTLTFRMLATPAAENHVIPNTATVLAGGLAAQGSAQVDVRYQPAVAIGPAGVPEAPENTAADTQSKAFAVMGQQVCFDHTLKNTGDVRDDFRVTVTYPQGQARAVLTGENGQALAEPLPLDPGQTALVRICYDATQSGPLEALVTAAGTRGTRNTTLDRVQGVEAGLPELVKTVSPGPTVTLARGEPVTYTLSVRNPYTRPLTGVVVSDPLPAHVDFVPGGNVISDGGTVTGEAGRQVATWNVGTLAPGETRTFRVTVIVSDRAVDGETLNNVFQMVSSELPAPTPSNEVKSPVWNAQLRVLKTVSAAQVTPGDRLTYTLTIRNGSATTDIVDAVVTDTPAAGLVYLPGTSTLNGEPLADPTVTNGVLHWNLGKLPPSQDMVITYGVRVGAGTQGELLNSVQVVGTGAGGAVRTIASNKSTAAVKLRLLNFAPLNDIVGTVYVDRNRDGRFDAGLDTPLERARVILAGGRLALTDAAGRYHFANVPLGTQALRLDPGSVPYLPLDLPQDGGLPGTRTVQVGGLTGVDFPLAPLAGEVGTLRRTTLSAGPLSIEKTVVLTAGGYAVTLRLNTPTALEGFTLNDPLPSGAALKEGRNTWNGTLPAGETVLTYRFTFTGSPSTAVTDPTAGWRY</sequence>
<evidence type="ECO:0000313" key="3">
    <source>
        <dbReference type="EMBL" id="GAA5514638.1"/>
    </source>
</evidence>
<name>A0ABP9WDH7_9DEIO</name>
<dbReference type="EMBL" id="BAABRP010000021">
    <property type="protein sequence ID" value="GAA5514638.1"/>
    <property type="molecule type" value="Genomic_DNA"/>
</dbReference>
<dbReference type="PANTHER" id="PTHR34819">
    <property type="entry name" value="LARGE CYSTEINE-RICH PERIPLASMIC PROTEIN OMCB"/>
    <property type="match status" value="1"/>
</dbReference>